<organism evidence="1">
    <name type="scientific">marine sediment metagenome</name>
    <dbReference type="NCBI Taxonomy" id="412755"/>
    <lineage>
        <taxon>unclassified sequences</taxon>
        <taxon>metagenomes</taxon>
        <taxon>ecological metagenomes</taxon>
    </lineage>
</organism>
<evidence type="ECO:0000313" key="1">
    <source>
        <dbReference type="EMBL" id="KKN81592.1"/>
    </source>
</evidence>
<accession>A0A0F9U2P9</accession>
<proteinExistence type="predicted"/>
<protein>
    <submittedName>
        <fullName evidence="1">Uncharacterized protein</fullName>
    </submittedName>
</protein>
<dbReference type="AlphaFoldDB" id="A0A0F9U2P9"/>
<sequence>MPTYIHVELPHPFKTTTGPKMLYVVCGICDDIHPSQYFFPRSSRWESPTYRWDSYADLGKMKCPSCGASVPKCLGGRILNFLMEMAYDCH</sequence>
<reference evidence="1" key="1">
    <citation type="journal article" date="2015" name="Nature">
        <title>Complex archaea that bridge the gap between prokaryotes and eukaryotes.</title>
        <authorList>
            <person name="Spang A."/>
            <person name="Saw J.H."/>
            <person name="Jorgensen S.L."/>
            <person name="Zaremba-Niedzwiedzka K."/>
            <person name="Martijn J."/>
            <person name="Lind A.E."/>
            <person name="van Eijk R."/>
            <person name="Schleper C."/>
            <person name="Guy L."/>
            <person name="Ettema T.J."/>
        </authorList>
    </citation>
    <scope>NUCLEOTIDE SEQUENCE</scope>
</reference>
<comment type="caution">
    <text evidence="1">The sequence shown here is derived from an EMBL/GenBank/DDBJ whole genome shotgun (WGS) entry which is preliminary data.</text>
</comment>
<gene>
    <name evidence="1" type="ORF">LCGC14_0318600</name>
</gene>
<name>A0A0F9U2P9_9ZZZZ</name>
<dbReference type="EMBL" id="LAZR01000213">
    <property type="protein sequence ID" value="KKN81592.1"/>
    <property type="molecule type" value="Genomic_DNA"/>
</dbReference>